<evidence type="ECO:0000256" key="10">
    <source>
        <dbReference type="ARBA" id="ARBA00023212"/>
    </source>
</evidence>
<evidence type="ECO:0000256" key="9">
    <source>
        <dbReference type="ARBA" id="ARBA00023069"/>
    </source>
</evidence>
<feature type="coiled-coil region" evidence="13">
    <location>
        <begin position="29"/>
        <end position="91"/>
    </location>
</feature>
<dbReference type="PANTHER" id="PTHR31543">
    <property type="entry name" value="DYNEIN REGULATORY COMPLEX SUBUNIT 4"/>
    <property type="match status" value="1"/>
</dbReference>
<comment type="caution">
    <text evidence="16">The sequence shown here is derived from an EMBL/GenBank/DDBJ whole genome shotgun (WGS) entry which is preliminary data.</text>
</comment>
<evidence type="ECO:0000256" key="13">
    <source>
        <dbReference type="SAM" id="Coils"/>
    </source>
</evidence>
<evidence type="ECO:0000256" key="11">
    <source>
        <dbReference type="ARBA" id="ARBA00023273"/>
    </source>
</evidence>
<feature type="compositionally biased region" description="Polar residues" evidence="14">
    <location>
        <begin position="489"/>
        <end position="499"/>
    </location>
</feature>
<reference evidence="16 17" key="1">
    <citation type="journal article" date="2019" name="Gigascience">
        <title>Whole-genome sequence of the oriental lung fluke Paragonimus westermani.</title>
        <authorList>
            <person name="Oey H."/>
            <person name="Zakrzewski M."/>
            <person name="Narain K."/>
            <person name="Devi K.R."/>
            <person name="Agatsuma T."/>
            <person name="Nawaratna S."/>
            <person name="Gobert G.N."/>
            <person name="Jones M.K."/>
            <person name="Ragan M.A."/>
            <person name="McManus D.P."/>
            <person name="Krause L."/>
        </authorList>
    </citation>
    <scope>NUCLEOTIDE SEQUENCE [LARGE SCALE GENOMIC DNA]</scope>
    <source>
        <strain evidence="16 17">IND2009</strain>
    </source>
</reference>
<feature type="non-terminal residue" evidence="16">
    <location>
        <position position="1"/>
    </location>
</feature>
<dbReference type="Proteomes" id="UP000324629">
    <property type="component" value="Unassembled WGS sequence"/>
</dbReference>
<dbReference type="GO" id="GO:0008017">
    <property type="term" value="F:microtubule binding"/>
    <property type="evidence" value="ECO:0007669"/>
    <property type="project" value="InterPro"/>
</dbReference>
<protein>
    <recommendedName>
        <fullName evidence="4">Dynein regulatory complex subunit 4</fullName>
    </recommendedName>
    <alternativeName>
        <fullName evidence="12">Growth arrest-specific protein 8</fullName>
    </alternativeName>
</protein>
<evidence type="ECO:0000256" key="14">
    <source>
        <dbReference type="SAM" id="MobiDB-lite"/>
    </source>
</evidence>
<accession>A0A5J4NW12</accession>
<name>A0A5J4NW12_9TREM</name>
<evidence type="ECO:0000313" key="17">
    <source>
        <dbReference type="Proteomes" id="UP000324629"/>
    </source>
</evidence>
<evidence type="ECO:0000256" key="5">
    <source>
        <dbReference type="ARBA" id="ARBA00022490"/>
    </source>
</evidence>
<dbReference type="AlphaFoldDB" id="A0A5J4NW12"/>
<proteinExistence type="inferred from homology"/>
<feature type="region of interest" description="Disordered" evidence="14">
    <location>
        <begin position="489"/>
        <end position="527"/>
    </location>
</feature>
<keyword evidence="8 13" id="KW-0175">Coiled coil</keyword>
<dbReference type="EMBL" id="QNGE01000656">
    <property type="protein sequence ID" value="KAA3679711.1"/>
    <property type="molecule type" value="Genomic_DNA"/>
</dbReference>
<dbReference type="GO" id="GO:0031267">
    <property type="term" value="F:small GTPase binding"/>
    <property type="evidence" value="ECO:0007669"/>
    <property type="project" value="InterPro"/>
</dbReference>
<evidence type="ECO:0000256" key="4">
    <source>
        <dbReference type="ARBA" id="ARBA00021301"/>
    </source>
</evidence>
<organism evidence="16 17">
    <name type="scientific">Paragonimus westermani</name>
    <dbReference type="NCBI Taxonomy" id="34504"/>
    <lineage>
        <taxon>Eukaryota</taxon>
        <taxon>Metazoa</taxon>
        <taxon>Spiralia</taxon>
        <taxon>Lophotrochozoa</taxon>
        <taxon>Platyhelminthes</taxon>
        <taxon>Trematoda</taxon>
        <taxon>Digenea</taxon>
        <taxon>Plagiorchiida</taxon>
        <taxon>Troglotremata</taxon>
        <taxon>Troglotrematidae</taxon>
        <taxon>Paragonimus</taxon>
    </lineage>
</organism>
<keyword evidence="10" id="KW-0206">Cytoskeleton</keyword>
<dbReference type="InterPro" id="IPR025593">
    <property type="entry name" value="GAS8_dom"/>
</dbReference>
<evidence type="ECO:0000256" key="8">
    <source>
        <dbReference type="ARBA" id="ARBA00023054"/>
    </source>
</evidence>
<evidence type="ECO:0000256" key="7">
    <source>
        <dbReference type="ARBA" id="ARBA00022846"/>
    </source>
</evidence>
<evidence type="ECO:0000256" key="1">
    <source>
        <dbReference type="ARBA" id="ARBA00004230"/>
    </source>
</evidence>
<keyword evidence="5" id="KW-0963">Cytoplasm</keyword>
<evidence type="ECO:0000313" key="16">
    <source>
        <dbReference type="EMBL" id="KAA3679711.1"/>
    </source>
</evidence>
<comment type="similarity">
    <text evidence="3">Belongs to the DRC4 family.</text>
</comment>
<dbReference type="Pfam" id="PF13851">
    <property type="entry name" value="GAS"/>
    <property type="match status" value="1"/>
</dbReference>
<keyword evidence="7" id="KW-0282">Flagellum</keyword>
<keyword evidence="17" id="KW-1185">Reference proteome</keyword>
<gene>
    <name evidence="16" type="ORF">DEA37_0002125</name>
</gene>
<dbReference type="GO" id="GO:0031514">
    <property type="term" value="C:motile cilium"/>
    <property type="evidence" value="ECO:0007669"/>
    <property type="project" value="UniProtKB-SubCell"/>
</dbReference>
<evidence type="ECO:0000256" key="12">
    <source>
        <dbReference type="ARBA" id="ARBA00031568"/>
    </source>
</evidence>
<comment type="subcellular location">
    <subcellularLocation>
        <location evidence="1">Cell projection</location>
        <location evidence="1">Cilium</location>
        <location evidence="1">Flagellum</location>
    </subcellularLocation>
    <subcellularLocation>
        <location evidence="2">Cytoplasm</location>
        <location evidence="2">Cytoskeleton</location>
    </subcellularLocation>
</comment>
<evidence type="ECO:0000256" key="2">
    <source>
        <dbReference type="ARBA" id="ARBA00004245"/>
    </source>
</evidence>
<feature type="domain" description="Growth arrest-specific protein 8" evidence="15">
    <location>
        <begin position="222"/>
        <end position="432"/>
    </location>
</feature>
<dbReference type="PANTHER" id="PTHR31543:SF0">
    <property type="entry name" value="DYNEIN REGULATORY COMPLEX SUBUNIT 4"/>
    <property type="match status" value="1"/>
</dbReference>
<evidence type="ECO:0000256" key="6">
    <source>
        <dbReference type="ARBA" id="ARBA00022701"/>
    </source>
</evidence>
<keyword evidence="11" id="KW-0966">Cell projection</keyword>
<dbReference type="GO" id="GO:0005794">
    <property type="term" value="C:Golgi apparatus"/>
    <property type="evidence" value="ECO:0007669"/>
    <property type="project" value="TreeGrafter"/>
</dbReference>
<keyword evidence="9" id="KW-0969">Cilium</keyword>
<evidence type="ECO:0000256" key="3">
    <source>
        <dbReference type="ARBA" id="ARBA00009859"/>
    </source>
</evidence>
<dbReference type="GO" id="GO:0005874">
    <property type="term" value="C:microtubule"/>
    <property type="evidence" value="ECO:0007669"/>
    <property type="project" value="UniProtKB-KW"/>
</dbReference>
<dbReference type="InterPro" id="IPR039308">
    <property type="entry name" value="GAS8"/>
</dbReference>
<evidence type="ECO:0000259" key="15">
    <source>
        <dbReference type="Pfam" id="PF13851"/>
    </source>
</evidence>
<keyword evidence="6" id="KW-0493">Microtubule</keyword>
<sequence length="527" mass="60785">PDKQKLVKNKRTSKNTTTINGISTADMTKEEIEAFVILLREELDKERQERNLIALEKDKIMTFWELSKKQLEDSRALLVKKERELEDMDERHQLEMKVYRQKLKHLMFEQNSREAEAKKESMQGLSNARDEARAEIRAIRSENYALKARLRQQQVQSEEAVKMLKRQHELDLSNVRRDFSRQTEEIETRAAKQMAMVREQVDTQRRVEVHMTEEHKNKHIQSLEANHERAFANMKAYYNDVTLGNISVIKTLRIMEKLMQPLLQENIDELRSQLGRAQNLLDSSQAELNQKSTSLFKLEKENSHLRHVAKLYDNEKVAHQLTKQNAKKNLLAMEKTEMNLDIMTERFNGVDNMRKSLVDQFEKLLLDVQQRMGLRALLVERKLRHLAGTLETREAQIMQLVAALGSDPTAVEQARQHLENLLQTKNGIIEELQYEVMRMGKAYSELWSTCQRKLVEEMNSPMNLGIIPVKVNVNRTSPFNSSTAIGQEITQQAASSGDPENQILGEPETSNLSMGGGPTGLASVAPF</sequence>
<feature type="coiled-coil region" evidence="13">
    <location>
        <begin position="115"/>
        <end position="167"/>
    </location>
</feature>
<dbReference type="GO" id="GO:0048870">
    <property type="term" value="P:cell motility"/>
    <property type="evidence" value="ECO:0007669"/>
    <property type="project" value="InterPro"/>
</dbReference>